<evidence type="ECO:0000256" key="3">
    <source>
        <dbReference type="SAM" id="MobiDB-lite"/>
    </source>
</evidence>
<dbReference type="Pfam" id="PF13972">
    <property type="entry name" value="TetR"/>
    <property type="match status" value="1"/>
</dbReference>
<dbReference type="PANTHER" id="PTHR30055:SF223">
    <property type="entry name" value="HTH-TYPE TRANSCRIPTIONAL REGULATOR UIDR"/>
    <property type="match status" value="1"/>
</dbReference>
<evidence type="ECO:0000256" key="1">
    <source>
        <dbReference type="ARBA" id="ARBA00023125"/>
    </source>
</evidence>
<dbReference type="InterPro" id="IPR009057">
    <property type="entry name" value="Homeodomain-like_sf"/>
</dbReference>
<feature type="DNA-binding region" description="H-T-H motif" evidence="2">
    <location>
        <begin position="64"/>
        <end position="83"/>
    </location>
</feature>
<reference evidence="5 6" key="1">
    <citation type="journal article" date="2021" name="Front. Microbiol.">
        <title>Comprehensive Comparative Genomics and Phenotyping of Methylobacterium Species.</title>
        <authorList>
            <person name="Alessa O."/>
            <person name="Ogura Y."/>
            <person name="Fujitani Y."/>
            <person name="Takami H."/>
            <person name="Hayashi T."/>
            <person name="Sahin N."/>
            <person name="Tani A."/>
        </authorList>
    </citation>
    <scope>NUCLEOTIDE SEQUENCE [LARGE SCALE GENOMIC DNA]</scope>
    <source>
        <strain evidence="5 6">DSM 23679</strain>
    </source>
</reference>
<comment type="caution">
    <text evidence="5">The sequence shown here is derived from an EMBL/GenBank/DDBJ whole genome shotgun (WGS) entry which is preliminary data.</text>
</comment>
<organism evidence="5 6">
    <name type="scientific">Methylobacterium cerastii</name>
    <dbReference type="NCBI Taxonomy" id="932741"/>
    <lineage>
        <taxon>Bacteria</taxon>
        <taxon>Pseudomonadati</taxon>
        <taxon>Pseudomonadota</taxon>
        <taxon>Alphaproteobacteria</taxon>
        <taxon>Hyphomicrobiales</taxon>
        <taxon>Methylobacteriaceae</taxon>
        <taxon>Methylobacterium</taxon>
    </lineage>
</organism>
<evidence type="ECO:0000259" key="4">
    <source>
        <dbReference type="PROSITE" id="PS50977"/>
    </source>
</evidence>
<keyword evidence="6" id="KW-1185">Reference proteome</keyword>
<dbReference type="PANTHER" id="PTHR30055">
    <property type="entry name" value="HTH-TYPE TRANSCRIPTIONAL REGULATOR RUTR"/>
    <property type="match status" value="1"/>
</dbReference>
<gene>
    <name evidence="5" type="primary">slmA_2</name>
    <name evidence="5" type="ORF">AFCDBAGC_2844</name>
</gene>
<dbReference type="InterPro" id="IPR001647">
    <property type="entry name" value="HTH_TetR"/>
</dbReference>
<proteinExistence type="predicted"/>
<sequence>MKRRRSDRAAQEPGDAARPVTRAARAKAPAGETAEGAPKRTGTRARVLATCRDLFNERGPAAVTTAEIAAAVGINEGNLYYHFQRKEQILEALFSDFERRLEAVATAHATADGRARYAPYLAGWFTLMWEWRFFYRDGGTIFRLAPSLRPRLKSLSDAGQDHVRQALAGMKAAGLLSAGTAETEHLIVNAWIVSTYWIDYLRSRRGLDEVRREHLDWGAAQVASLFRPYLTEAGLAAAELG</sequence>
<dbReference type="EMBL" id="BPQG01000044">
    <property type="protein sequence ID" value="GJD44975.1"/>
    <property type="molecule type" value="Genomic_DNA"/>
</dbReference>
<evidence type="ECO:0000313" key="6">
    <source>
        <dbReference type="Proteomes" id="UP001055117"/>
    </source>
</evidence>
<dbReference type="Gene3D" id="1.10.357.10">
    <property type="entry name" value="Tetracycline Repressor, domain 2"/>
    <property type="match status" value="1"/>
</dbReference>
<name>A0ABQ4QJC5_9HYPH</name>
<dbReference type="RefSeq" id="WP_147830727.1">
    <property type="nucleotide sequence ID" value="NZ_BPQG01000044.1"/>
</dbReference>
<dbReference type="PRINTS" id="PR00455">
    <property type="entry name" value="HTHTETR"/>
</dbReference>
<protein>
    <submittedName>
        <fullName evidence="5">Nucleoid occlusion factor SlmA</fullName>
    </submittedName>
</protein>
<dbReference type="Proteomes" id="UP001055117">
    <property type="component" value="Unassembled WGS sequence"/>
</dbReference>
<accession>A0ABQ4QJC5</accession>
<dbReference type="PROSITE" id="PS50977">
    <property type="entry name" value="HTH_TETR_2"/>
    <property type="match status" value="1"/>
</dbReference>
<dbReference type="InterPro" id="IPR050109">
    <property type="entry name" value="HTH-type_TetR-like_transc_reg"/>
</dbReference>
<evidence type="ECO:0000313" key="5">
    <source>
        <dbReference type="EMBL" id="GJD44975.1"/>
    </source>
</evidence>
<dbReference type="InterPro" id="IPR025722">
    <property type="entry name" value="TetR"/>
</dbReference>
<dbReference type="SUPFAM" id="SSF46689">
    <property type="entry name" value="Homeodomain-like"/>
    <property type="match status" value="1"/>
</dbReference>
<dbReference type="Pfam" id="PF00440">
    <property type="entry name" value="TetR_N"/>
    <property type="match status" value="1"/>
</dbReference>
<keyword evidence="1 2" id="KW-0238">DNA-binding</keyword>
<evidence type="ECO:0000256" key="2">
    <source>
        <dbReference type="PROSITE-ProRule" id="PRU00335"/>
    </source>
</evidence>
<feature type="domain" description="HTH tetR-type" evidence="4">
    <location>
        <begin position="41"/>
        <end position="101"/>
    </location>
</feature>
<feature type="region of interest" description="Disordered" evidence="3">
    <location>
        <begin position="1"/>
        <end position="42"/>
    </location>
</feature>